<accession>A0A0B2UPL3</accession>
<dbReference type="Gene3D" id="3.30.40.10">
    <property type="entry name" value="Zinc/RING finger domain, C3HC4 (zinc finger)"/>
    <property type="match status" value="2"/>
</dbReference>
<dbReference type="SMART" id="SM00249">
    <property type="entry name" value="PHD"/>
    <property type="match status" value="2"/>
</dbReference>
<organism evidence="7 8">
    <name type="scientific">Toxocara canis</name>
    <name type="common">Canine roundworm</name>
    <dbReference type="NCBI Taxonomy" id="6265"/>
    <lineage>
        <taxon>Eukaryota</taxon>
        <taxon>Metazoa</taxon>
        <taxon>Ecdysozoa</taxon>
        <taxon>Nematoda</taxon>
        <taxon>Chromadorea</taxon>
        <taxon>Rhabditida</taxon>
        <taxon>Spirurina</taxon>
        <taxon>Ascaridomorpha</taxon>
        <taxon>Ascaridoidea</taxon>
        <taxon>Toxocaridae</taxon>
        <taxon>Toxocara</taxon>
    </lineage>
</organism>
<dbReference type="GO" id="GO:0032259">
    <property type="term" value="P:methylation"/>
    <property type="evidence" value="ECO:0007669"/>
    <property type="project" value="UniProtKB-KW"/>
</dbReference>
<reference evidence="7 8" key="1">
    <citation type="submission" date="2014-11" db="EMBL/GenBank/DDBJ databases">
        <title>Genetic blueprint of the zoonotic pathogen Toxocara canis.</title>
        <authorList>
            <person name="Zhu X.-Q."/>
            <person name="Korhonen P.K."/>
            <person name="Cai H."/>
            <person name="Young N.D."/>
            <person name="Nejsum P."/>
            <person name="von Samson-Himmelstjerna G."/>
            <person name="Boag P.R."/>
            <person name="Tan P."/>
            <person name="Li Q."/>
            <person name="Min J."/>
            <person name="Yang Y."/>
            <person name="Wang X."/>
            <person name="Fang X."/>
            <person name="Hall R.S."/>
            <person name="Hofmann A."/>
            <person name="Sternberg P.W."/>
            <person name="Jex A.R."/>
            <person name="Gasser R.B."/>
        </authorList>
    </citation>
    <scope>NUCLEOTIDE SEQUENCE [LARGE SCALE GENOMIC DNA]</scope>
    <source>
        <strain evidence="7">PN_DK_2014</strain>
    </source>
</reference>
<feature type="domain" description="PHD-type" evidence="6">
    <location>
        <begin position="51"/>
        <end position="105"/>
    </location>
</feature>
<evidence type="ECO:0000256" key="4">
    <source>
        <dbReference type="PROSITE-ProRule" id="PRU00146"/>
    </source>
</evidence>
<evidence type="ECO:0000256" key="1">
    <source>
        <dbReference type="ARBA" id="ARBA00022723"/>
    </source>
</evidence>
<evidence type="ECO:0000313" key="7">
    <source>
        <dbReference type="EMBL" id="KHN71077.1"/>
    </source>
</evidence>
<evidence type="ECO:0000313" key="8">
    <source>
        <dbReference type="Proteomes" id="UP000031036"/>
    </source>
</evidence>
<feature type="region of interest" description="Disordered" evidence="5">
    <location>
        <begin position="1"/>
        <end position="24"/>
    </location>
</feature>
<dbReference type="PROSITE" id="PS01359">
    <property type="entry name" value="ZF_PHD_1"/>
    <property type="match status" value="1"/>
</dbReference>
<dbReference type="InterPro" id="IPR019787">
    <property type="entry name" value="Znf_PHD-finger"/>
</dbReference>
<comment type="caution">
    <text evidence="7">The sequence shown here is derived from an EMBL/GenBank/DDBJ whole genome shotgun (WGS) entry which is preliminary data.</text>
</comment>
<keyword evidence="7" id="KW-0489">Methyltransferase</keyword>
<feature type="region of interest" description="Disordered" evidence="5">
    <location>
        <begin position="174"/>
        <end position="193"/>
    </location>
</feature>
<dbReference type="EMBL" id="JPKZ01022778">
    <property type="protein sequence ID" value="KHN71077.1"/>
    <property type="molecule type" value="Genomic_DNA"/>
</dbReference>
<name>A0A0B2UPL3_TOXCA</name>
<dbReference type="STRING" id="6265.A0A0B2UPL3"/>
<dbReference type="InterPro" id="IPR019786">
    <property type="entry name" value="Zinc_finger_PHD-type_CS"/>
</dbReference>
<dbReference type="PROSITE" id="PS50016">
    <property type="entry name" value="ZF_PHD_2"/>
    <property type="match status" value="1"/>
</dbReference>
<evidence type="ECO:0000256" key="5">
    <source>
        <dbReference type="SAM" id="MobiDB-lite"/>
    </source>
</evidence>
<evidence type="ECO:0000259" key="6">
    <source>
        <dbReference type="PROSITE" id="PS50016"/>
    </source>
</evidence>
<dbReference type="Proteomes" id="UP000031036">
    <property type="component" value="Unassembled WGS sequence"/>
</dbReference>
<dbReference type="InterPro" id="IPR013083">
    <property type="entry name" value="Znf_RING/FYVE/PHD"/>
</dbReference>
<dbReference type="AlphaFoldDB" id="A0A0B2UPL3"/>
<feature type="compositionally biased region" description="Low complexity" evidence="5">
    <location>
        <begin position="180"/>
        <end position="191"/>
    </location>
</feature>
<dbReference type="InterPro" id="IPR011011">
    <property type="entry name" value="Znf_FYVE_PHD"/>
</dbReference>
<dbReference type="GO" id="GO:0008168">
    <property type="term" value="F:methyltransferase activity"/>
    <property type="evidence" value="ECO:0007669"/>
    <property type="project" value="UniProtKB-KW"/>
</dbReference>
<keyword evidence="2 4" id="KW-0863">Zinc-finger</keyword>
<keyword evidence="1" id="KW-0479">Metal-binding</keyword>
<evidence type="ECO:0000256" key="2">
    <source>
        <dbReference type="ARBA" id="ARBA00022771"/>
    </source>
</evidence>
<dbReference type="GO" id="GO:0008270">
    <property type="term" value="F:zinc ion binding"/>
    <property type="evidence" value="ECO:0007669"/>
    <property type="project" value="UniProtKB-KW"/>
</dbReference>
<dbReference type="SUPFAM" id="SSF57903">
    <property type="entry name" value="FYVE/PHD zinc finger"/>
    <property type="match status" value="2"/>
</dbReference>
<evidence type="ECO:0000256" key="3">
    <source>
        <dbReference type="ARBA" id="ARBA00022833"/>
    </source>
</evidence>
<gene>
    <name evidence="7" type="primary">KMT2D</name>
    <name evidence="7" type="ORF">Tcan_02539</name>
</gene>
<keyword evidence="8" id="KW-1185">Reference proteome</keyword>
<protein>
    <submittedName>
        <fullName evidence="7">Histone-lysine N-methyltransferase 2D</fullName>
    </submittedName>
</protein>
<dbReference type="Pfam" id="PF00628">
    <property type="entry name" value="PHD"/>
    <property type="match status" value="1"/>
</dbReference>
<proteinExistence type="predicted"/>
<sequence length="225" mass="25763">MALRSIGNSRNRRKYGQRDHSETSQCKAIEVQVHSPPIKTRRWAKMRRRLIPRCRVCKGDSGALMKCIYCQRQYHLRCLEYECERERSIAEKRMEDWLCPACALCTACGDFITDAKNVQCLSCDRAYHGACRPSSVGYPQSCESFKTFFCPECMSKEKPVIKKEVMDLSAATHHSANGRSSSMHSSKVSSSLYPTRRNNSFLLRCALGPKYPLQQQRDQVLLGCF</sequence>
<keyword evidence="3" id="KW-0862">Zinc</keyword>
<dbReference type="InterPro" id="IPR001965">
    <property type="entry name" value="Znf_PHD"/>
</dbReference>
<keyword evidence="7" id="KW-0808">Transferase</keyword>